<organism evidence="2 3">
    <name type="scientific">Cricetulus griseus</name>
    <name type="common">Chinese hamster</name>
    <name type="synonym">Cricetulus barabensis griseus</name>
    <dbReference type="NCBI Taxonomy" id="10029"/>
    <lineage>
        <taxon>Eukaryota</taxon>
        <taxon>Metazoa</taxon>
        <taxon>Chordata</taxon>
        <taxon>Craniata</taxon>
        <taxon>Vertebrata</taxon>
        <taxon>Euteleostomi</taxon>
        <taxon>Mammalia</taxon>
        <taxon>Eutheria</taxon>
        <taxon>Euarchontoglires</taxon>
        <taxon>Glires</taxon>
        <taxon>Rodentia</taxon>
        <taxon>Myomorpha</taxon>
        <taxon>Muroidea</taxon>
        <taxon>Cricetidae</taxon>
        <taxon>Cricetinae</taxon>
        <taxon>Cricetulus</taxon>
    </lineage>
</organism>
<dbReference type="AlphaFoldDB" id="A0A9J7GTS4"/>
<feature type="region of interest" description="Disordered" evidence="1">
    <location>
        <begin position="186"/>
        <end position="212"/>
    </location>
</feature>
<sequence length="212" mass="22816">MGQLALSVGPLRPHRVNVQKALILASPYGGFPRPHPLQDAQRSCKIGSLKGRISAPATGDQPPGRPRIGWAAKHSKHKRETSQGLLKGSRESPTLSSSDKDKRPLSAHPFKKENPMEYWSVITPKHAAALSLEAFPLALSKQLEEELSGMSTERGKISGKQEVELGRGEGILKRREGSATAVRLENATVGAGQDTPSPLLLQDYRAQSHGGA</sequence>
<keyword evidence="2" id="KW-1185">Reference proteome</keyword>
<dbReference type="RefSeq" id="XP_035298234.1">
    <property type="nucleotide sequence ID" value="XM_035442343.1"/>
</dbReference>
<accession>A0A9J7GTS4</accession>
<feature type="compositionally biased region" description="Basic and acidic residues" evidence="1">
    <location>
        <begin position="98"/>
        <end position="110"/>
    </location>
</feature>
<dbReference type="Proteomes" id="UP001108280">
    <property type="component" value="Chromosome 3"/>
</dbReference>
<protein>
    <submittedName>
        <fullName evidence="3">Uncharacterized protein LOC113834881</fullName>
    </submittedName>
</protein>
<evidence type="ECO:0000313" key="2">
    <source>
        <dbReference type="Proteomes" id="UP001108280"/>
    </source>
</evidence>
<reference evidence="2" key="1">
    <citation type="journal article" date="2018" name="Biotechnol. Bioeng.">
        <title>A reference genome of the Chinese hamster based on a hybrid assembly strategy.</title>
        <authorList>
            <person name="Rupp O."/>
            <person name="MacDonald M.L."/>
            <person name="Li S."/>
            <person name="Dhiman H."/>
            <person name="Polson S."/>
            <person name="Griep S."/>
            <person name="Heffner K."/>
            <person name="Hernandez I."/>
            <person name="Brinkrolf K."/>
            <person name="Jadhav V."/>
            <person name="Samoudi M."/>
            <person name="Hao H."/>
            <person name="Kingham B."/>
            <person name="Goesmann A."/>
            <person name="Betenbaugh M.J."/>
            <person name="Lewis N.E."/>
            <person name="Borth N."/>
            <person name="Lee K.H."/>
        </authorList>
    </citation>
    <scope>NUCLEOTIDE SEQUENCE [LARGE SCALE GENOMIC DNA]</scope>
    <source>
        <strain evidence="2">17A/GY</strain>
    </source>
</reference>
<gene>
    <name evidence="3" type="primary">LOC113834881</name>
</gene>
<evidence type="ECO:0000256" key="1">
    <source>
        <dbReference type="SAM" id="MobiDB-lite"/>
    </source>
</evidence>
<evidence type="ECO:0000313" key="3">
    <source>
        <dbReference type="RefSeq" id="XP_035298234.1"/>
    </source>
</evidence>
<name>A0A9J7GTS4_CRIGR</name>
<dbReference type="GeneID" id="113834881"/>
<feature type="region of interest" description="Disordered" evidence="1">
    <location>
        <begin position="51"/>
        <end position="110"/>
    </location>
</feature>
<reference evidence="2" key="2">
    <citation type="journal article" date="2020" name="Biotechnol. Bioeng.">
        <title>Chromosome-scale scaffolds for the Chinese hamster reference genome assembly to facilitate the study of the CHO epigenome.</title>
        <authorList>
            <person name="Hilliard W."/>
            <person name="MacDonald M."/>
            <person name="Lee K.H."/>
        </authorList>
    </citation>
    <scope>NUCLEOTIDE SEQUENCE [LARGE SCALE GENOMIC DNA]</scope>
    <source>
        <strain evidence="2">17A/GY</strain>
    </source>
</reference>
<reference evidence="3" key="3">
    <citation type="submission" date="2025-08" db="UniProtKB">
        <authorList>
            <consortium name="RefSeq"/>
        </authorList>
    </citation>
    <scope>IDENTIFICATION</scope>
    <source>
        <strain evidence="3">17A/GY</strain>
        <tissue evidence="3">Liver</tissue>
    </source>
</reference>
<dbReference type="KEGG" id="cge:113834881"/>
<proteinExistence type="predicted"/>